<dbReference type="Proteomes" id="UP001157138">
    <property type="component" value="Unassembled WGS sequence"/>
</dbReference>
<protein>
    <recommendedName>
        <fullName evidence="4">Solute-binding protein family 3/N-terminal domain-containing protein</fullName>
    </recommendedName>
</protein>
<dbReference type="RefSeq" id="WP_284191833.1">
    <property type="nucleotide sequence ID" value="NZ_BSPW01000029.1"/>
</dbReference>
<gene>
    <name evidence="2" type="ORF">GCM10007938_17130</name>
</gene>
<accession>A0ABQ6EXM1</accession>
<comment type="caution">
    <text evidence="2">The sequence shown here is derived from an EMBL/GenBank/DDBJ whole genome shotgun (WGS) entry which is preliminary data.</text>
</comment>
<name>A0ABQ6EXM1_9VIBR</name>
<evidence type="ECO:0000313" key="3">
    <source>
        <dbReference type="Proteomes" id="UP001157138"/>
    </source>
</evidence>
<feature type="signal peptide" evidence="1">
    <location>
        <begin position="1"/>
        <end position="21"/>
    </location>
</feature>
<organism evidence="2 3">
    <name type="scientific">Vibrio zhanjiangensis</name>
    <dbReference type="NCBI Taxonomy" id="1046128"/>
    <lineage>
        <taxon>Bacteria</taxon>
        <taxon>Pseudomonadati</taxon>
        <taxon>Pseudomonadota</taxon>
        <taxon>Gammaproteobacteria</taxon>
        <taxon>Vibrionales</taxon>
        <taxon>Vibrionaceae</taxon>
        <taxon>Vibrio</taxon>
    </lineage>
</organism>
<keyword evidence="3" id="KW-1185">Reference proteome</keyword>
<keyword evidence="1" id="KW-0732">Signal</keyword>
<evidence type="ECO:0000256" key="1">
    <source>
        <dbReference type="SAM" id="SignalP"/>
    </source>
</evidence>
<evidence type="ECO:0000313" key="2">
    <source>
        <dbReference type="EMBL" id="GLT17935.1"/>
    </source>
</evidence>
<feature type="chain" id="PRO_5047481967" description="Solute-binding protein family 3/N-terminal domain-containing protein" evidence="1">
    <location>
        <begin position="22"/>
        <end position="229"/>
    </location>
</feature>
<dbReference type="Gene3D" id="3.40.190.10">
    <property type="entry name" value="Periplasmic binding protein-like II"/>
    <property type="match status" value="2"/>
</dbReference>
<evidence type="ECO:0008006" key="4">
    <source>
        <dbReference type="Google" id="ProtNLM"/>
    </source>
</evidence>
<proteinExistence type="predicted"/>
<sequence length="229" mass="26191">MTHWLKFILLLVSISPLSALAEEEPIKVAIGNIYKDQDQTAKYGIQVEDDLQAIYSGAGLKAEFTYLPNERAIQSVISGQYDALDMRVETLEKEKQLLKIDVPLVSFDIYLYSIDGARYNSLDDLKDQTVVSFHGTRYTKLLKHYKHLYLVHNAKQAALMLTQGRVSVWLAPEVSYLFLKQQFPDIKVASPRIARGELYHYLHVSKAHLLDKLESSAKNYIQSKQTQNQ</sequence>
<dbReference type="SUPFAM" id="SSF53850">
    <property type="entry name" value="Periplasmic binding protein-like II"/>
    <property type="match status" value="1"/>
</dbReference>
<reference evidence="3" key="1">
    <citation type="journal article" date="2019" name="Int. J. Syst. Evol. Microbiol.">
        <title>The Global Catalogue of Microorganisms (GCM) 10K type strain sequencing project: providing services to taxonomists for standard genome sequencing and annotation.</title>
        <authorList>
            <consortium name="The Broad Institute Genomics Platform"/>
            <consortium name="The Broad Institute Genome Sequencing Center for Infectious Disease"/>
            <person name="Wu L."/>
            <person name="Ma J."/>
        </authorList>
    </citation>
    <scope>NUCLEOTIDE SEQUENCE [LARGE SCALE GENOMIC DNA]</scope>
    <source>
        <strain evidence="3">NBRC 108723</strain>
    </source>
</reference>
<dbReference type="EMBL" id="BSPW01000029">
    <property type="protein sequence ID" value="GLT17935.1"/>
    <property type="molecule type" value="Genomic_DNA"/>
</dbReference>